<proteinExistence type="predicted"/>
<feature type="region of interest" description="Disordered" evidence="1">
    <location>
        <begin position="42"/>
        <end position="65"/>
    </location>
</feature>
<feature type="compositionally biased region" description="Polar residues" evidence="1">
    <location>
        <begin position="56"/>
        <end position="65"/>
    </location>
</feature>
<protein>
    <submittedName>
        <fullName evidence="2">Uncharacterized protein</fullName>
    </submittedName>
</protein>
<name>A0A679JHZ6_VARPD</name>
<dbReference type="AlphaFoldDB" id="A0A679JHZ6"/>
<sequence length="65" mass="7423">MYAFYKKPVKSRGGREMLVKAVPAPPLAPASRLHRNQDIEDNRCFKQANDPADQSRPFTYNLSDD</sequence>
<dbReference type="EMBL" id="LR743508">
    <property type="protein sequence ID" value="CAA2110153.1"/>
    <property type="molecule type" value="Genomic_DNA"/>
</dbReference>
<evidence type="ECO:0000313" key="2">
    <source>
        <dbReference type="EMBL" id="CAA2110153.1"/>
    </source>
</evidence>
<accession>A0A679JHZ6</accession>
<organism evidence="2">
    <name type="scientific">Variovorax paradoxus</name>
    <dbReference type="NCBI Taxonomy" id="34073"/>
    <lineage>
        <taxon>Bacteria</taxon>
        <taxon>Pseudomonadati</taxon>
        <taxon>Pseudomonadota</taxon>
        <taxon>Betaproteobacteria</taxon>
        <taxon>Burkholderiales</taxon>
        <taxon>Comamonadaceae</taxon>
        <taxon>Variovorax</taxon>
    </lineage>
</organism>
<dbReference type="RefSeq" id="WP_339094479.1">
    <property type="nucleotide sequence ID" value="NZ_LR743508.1"/>
</dbReference>
<gene>
    <name evidence="2" type="ORF">VVAX_06420</name>
</gene>
<reference evidence="2" key="1">
    <citation type="submission" date="2019-12" db="EMBL/GenBank/DDBJ databases">
        <authorList>
            <person name="Cremers G."/>
        </authorList>
    </citation>
    <scope>NUCLEOTIDE SEQUENCE</scope>
    <source>
        <strain evidence="2">Vvax</strain>
    </source>
</reference>
<evidence type="ECO:0000256" key="1">
    <source>
        <dbReference type="SAM" id="MobiDB-lite"/>
    </source>
</evidence>